<keyword evidence="3" id="KW-0805">Transcription regulation</keyword>
<dbReference type="InterPro" id="IPR011006">
    <property type="entry name" value="CheY-like_superfamily"/>
</dbReference>
<evidence type="ECO:0000256" key="6">
    <source>
        <dbReference type="PROSITE-ProRule" id="PRU00169"/>
    </source>
</evidence>
<keyword evidence="5" id="KW-0804">Transcription</keyword>
<dbReference type="GO" id="GO:0032993">
    <property type="term" value="C:protein-DNA complex"/>
    <property type="evidence" value="ECO:0007669"/>
    <property type="project" value="TreeGrafter"/>
</dbReference>
<organism evidence="10 11">
    <name type="scientific">Litoreibacter janthinus</name>
    <dbReference type="NCBI Taxonomy" id="670154"/>
    <lineage>
        <taxon>Bacteria</taxon>
        <taxon>Pseudomonadati</taxon>
        <taxon>Pseudomonadota</taxon>
        <taxon>Alphaproteobacteria</taxon>
        <taxon>Rhodobacterales</taxon>
        <taxon>Roseobacteraceae</taxon>
        <taxon>Litoreibacter</taxon>
    </lineage>
</organism>
<dbReference type="EMBL" id="FOYO01000001">
    <property type="protein sequence ID" value="SFR40076.1"/>
    <property type="molecule type" value="Genomic_DNA"/>
</dbReference>
<feature type="domain" description="OmpR/PhoB-type" evidence="9">
    <location>
        <begin position="135"/>
        <end position="233"/>
    </location>
</feature>
<dbReference type="InterPro" id="IPR036388">
    <property type="entry name" value="WH-like_DNA-bd_sf"/>
</dbReference>
<evidence type="ECO:0000313" key="11">
    <source>
        <dbReference type="Proteomes" id="UP000199658"/>
    </source>
</evidence>
<dbReference type="GO" id="GO:0006355">
    <property type="term" value="P:regulation of DNA-templated transcription"/>
    <property type="evidence" value="ECO:0007669"/>
    <property type="project" value="InterPro"/>
</dbReference>
<dbReference type="Pfam" id="PF00072">
    <property type="entry name" value="Response_reg"/>
    <property type="match status" value="1"/>
</dbReference>
<feature type="DNA-binding region" description="OmpR/PhoB-type" evidence="7">
    <location>
        <begin position="135"/>
        <end position="233"/>
    </location>
</feature>
<dbReference type="GO" id="GO:0005829">
    <property type="term" value="C:cytosol"/>
    <property type="evidence" value="ECO:0007669"/>
    <property type="project" value="TreeGrafter"/>
</dbReference>
<dbReference type="CDD" id="cd00383">
    <property type="entry name" value="trans_reg_C"/>
    <property type="match status" value="1"/>
</dbReference>
<evidence type="ECO:0000256" key="3">
    <source>
        <dbReference type="ARBA" id="ARBA00023015"/>
    </source>
</evidence>
<dbReference type="InterPro" id="IPR001867">
    <property type="entry name" value="OmpR/PhoB-type_DNA-bd"/>
</dbReference>
<dbReference type="AlphaFoldDB" id="A0A1I6GD28"/>
<dbReference type="SMART" id="SM00448">
    <property type="entry name" value="REC"/>
    <property type="match status" value="1"/>
</dbReference>
<dbReference type="SUPFAM" id="SSF52172">
    <property type="entry name" value="CheY-like"/>
    <property type="match status" value="1"/>
</dbReference>
<evidence type="ECO:0000259" key="8">
    <source>
        <dbReference type="PROSITE" id="PS50110"/>
    </source>
</evidence>
<feature type="domain" description="Response regulatory" evidence="8">
    <location>
        <begin position="2"/>
        <end position="119"/>
    </location>
</feature>
<dbReference type="SMART" id="SM00862">
    <property type="entry name" value="Trans_reg_C"/>
    <property type="match status" value="1"/>
</dbReference>
<dbReference type="PANTHER" id="PTHR48111">
    <property type="entry name" value="REGULATOR OF RPOS"/>
    <property type="match status" value="1"/>
</dbReference>
<gene>
    <name evidence="10" type="ORF">SAMN04488002_1264</name>
</gene>
<dbReference type="GO" id="GO:0000156">
    <property type="term" value="F:phosphorelay response regulator activity"/>
    <property type="evidence" value="ECO:0007669"/>
    <property type="project" value="TreeGrafter"/>
</dbReference>
<dbReference type="Gene3D" id="1.10.10.10">
    <property type="entry name" value="Winged helix-like DNA-binding domain superfamily/Winged helix DNA-binding domain"/>
    <property type="match status" value="1"/>
</dbReference>
<name>A0A1I6GD28_9RHOB</name>
<evidence type="ECO:0000256" key="2">
    <source>
        <dbReference type="ARBA" id="ARBA00023012"/>
    </source>
</evidence>
<evidence type="ECO:0000313" key="10">
    <source>
        <dbReference type="EMBL" id="SFR40076.1"/>
    </source>
</evidence>
<reference evidence="11" key="1">
    <citation type="submission" date="2016-10" db="EMBL/GenBank/DDBJ databases">
        <authorList>
            <person name="Varghese N."/>
            <person name="Submissions S."/>
        </authorList>
    </citation>
    <scope>NUCLEOTIDE SEQUENCE [LARGE SCALE GENOMIC DNA]</scope>
    <source>
        <strain evidence="11">DSM 26921</strain>
    </source>
</reference>
<keyword evidence="11" id="KW-1185">Reference proteome</keyword>
<dbReference type="InterPro" id="IPR016032">
    <property type="entry name" value="Sig_transdc_resp-reg_C-effctor"/>
</dbReference>
<sequence>MHVLILDDDEELGEIMQPVLAKYGMDLKLAFTPTSAFEQLEKDRFDVLLLDMMLPELDGMTVCRTIRASDKPYAQIPIVALTARAELTERIVALESGIDDFVAKPVEMRELVARLGAVVRRRRAEAVQDVAVPDVAVSATAELELSAAQMTARFAGYVVNLTELEMQIVKVLADAHGKTVSRAEILEQIGYAQQNDPAMIDTIIYRVRQKFRDQGLQPDFIKTLRSQGYRIETRN</sequence>
<evidence type="ECO:0000256" key="7">
    <source>
        <dbReference type="PROSITE-ProRule" id="PRU01091"/>
    </source>
</evidence>
<evidence type="ECO:0000259" key="9">
    <source>
        <dbReference type="PROSITE" id="PS51755"/>
    </source>
</evidence>
<dbReference type="PROSITE" id="PS50110">
    <property type="entry name" value="RESPONSE_REGULATORY"/>
    <property type="match status" value="1"/>
</dbReference>
<dbReference type="InterPro" id="IPR039420">
    <property type="entry name" value="WalR-like"/>
</dbReference>
<dbReference type="PROSITE" id="PS51755">
    <property type="entry name" value="OMPR_PHOB"/>
    <property type="match status" value="1"/>
</dbReference>
<keyword evidence="4 7" id="KW-0238">DNA-binding</keyword>
<dbReference type="InterPro" id="IPR001789">
    <property type="entry name" value="Sig_transdc_resp-reg_receiver"/>
</dbReference>
<dbReference type="GO" id="GO:0000976">
    <property type="term" value="F:transcription cis-regulatory region binding"/>
    <property type="evidence" value="ECO:0007669"/>
    <property type="project" value="TreeGrafter"/>
</dbReference>
<protein>
    <submittedName>
        <fullName evidence="10">Two-component system, OmpR family, response regulator</fullName>
    </submittedName>
</protein>
<evidence type="ECO:0000256" key="4">
    <source>
        <dbReference type="ARBA" id="ARBA00023125"/>
    </source>
</evidence>
<dbReference type="Proteomes" id="UP000199658">
    <property type="component" value="Unassembled WGS sequence"/>
</dbReference>
<dbReference type="Pfam" id="PF00486">
    <property type="entry name" value="Trans_reg_C"/>
    <property type="match status" value="1"/>
</dbReference>
<dbReference type="STRING" id="670154.SAMN04488002_1264"/>
<accession>A0A1I6GD28</accession>
<evidence type="ECO:0000256" key="5">
    <source>
        <dbReference type="ARBA" id="ARBA00023163"/>
    </source>
</evidence>
<keyword evidence="1 6" id="KW-0597">Phosphoprotein</keyword>
<feature type="modified residue" description="4-aspartylphosphate" evidence="6">
    <location>
        <position position="51"/>
    </location>
</feature>
<dbReference type="SUPFAM" id="SSF46894">
    <property type="entry name" value="C-terminal effector domain of the bipartite response regulators"/>
    <property type="match status" value="1"/>
</dbReference>
<evidence type="ECO:0000256" key="1">
    <source>
        <dbReference type="ARBA" id="ARBA00022553"/>
    </source>
</evidence>
<dbReference type="PANTHER" id="PTHR48111:SF1">
    <property type="entry name" value="TWO-COMPONENT RESPONSE REGULATOR ORR33"/>
    <property type="match status" value="1"/>
</dbReference>
<keyword evidence="2" id="KW-0902">Two-component regulatory system</keyword>
<dbReference type="Gene3D" id="3.40.50.2300">
    <property type="match status" value="1"/>
</dbReference>
<proteinExistence type="predicted"/>